<proteinExistence type="predicted"/>
<gene>
    <name evidence="3" type="primary">SPO7</name>
    <name evidence="3" type="ORF">ATY40_BA7501291</name>
</gene>
<keyword evidence="2" id="KW-0812">Transmembrane</keyword>
<feature type="transmembrane region" description="Helical" evidence="2">
    <location>
        <begin position="151"/>
        <end position="171"/>
    </location>
</feature>
<dbReference type="Pfam" id="PF03907">
    <property type="entry name" value="Spo7"/>
    <property type="match status" value="1"/>
</dbReference>
<feature type="compositionally biased region" description="Polar residues" evidence="1">
    <location>
        <begin position="49"/>
        <end position="59"/>
    </location>
</feature>
<protein>
    <submittedName>
        <fullName evidence="3">BA75_01291T0</fullName>
    </submittedName>
</protein>
<sequence length="309" mass="35673">MLNSSDEEFNYSSPGSMTLSPPTSLYLTNSRDQDEEAVASDLDIDKPASVSSRSSNQPLSRARSRSTSATRRGSSKLRPRRNSRHRDELTTMAKVFKDLLIMEETIRQQLQQQKFLRRKYTLFCSLLCGLIAFCIYQLYFSSTDQLPTGFWLITYQFLSIITTITLVLFYLSGEYHRTIVLPKKFLITTNKGLRQLNLRAVRVKAPWGDVLSDISRFVLRLLYNTIKFVYKGTSESQWCQELYLRSQERIGATEIKLVLNSRSFSPAVRESWELYRNEFWAREGARRRSSIRGPVGTTRKARVKTLAPS</sequence>
<dbReference type="OrthoDB" id="5599171at2759"/>
<reference evidence="3 4" key="1">
    <citation type="submission" date="2016-02" db="EMBL/GenBank/DDBJ databases">
        <title>Comparative genomic and transcriptomic foundation for Pichia pastoris.</title>
        <authorList>
            <person name="Love K.R."/>
            <person name="Shah K.A."/>
            <person name="Whittaker C.A."/>
            <person name="Wu J."/>
            <person name="Bartlett M.C."/>
            <person name="Ma D."/>
            <person name="Leeson R.L."/>
            <person name="Priest M."/>
            <person name="Young S.K."/>
            <person name="Love J.C."/>
        </authorList>
    </citation>
    <scope>NUCLEOTIDE SEQUENCE [LARGE SCALE GENOMIC DNA]</scope>
    <source>
        <strain evidence="3 4">ATCC 28485</strain>
    </source>
</reference>
<feature type="compositionally biased region" description="Polar residues" evidence="1">
    <location>
        <begin position="10"/>
        <end position="30"/>
    </location>
</feature>
<dbReference type="PANTHER" id="PTHR28249:SF1">
    <property type="entry name" value="SPORULATION-SPECIFIC PROTEIN SPO7"/>
    <property type="match status" value="1"/>
</dbReference>
<dbReference type="PANTHER" id="PTHR28249">
    <property type="entry name" value="SPORULATION-SPECIFIC PROTEIN SPO7"/>
    <property type="match status" value="1"/>
</dbReference>
<dbReference type="Proteomes" id="UP000094565">
    <property type="component" value="Chromosome 1"/>
</dbReference>
<evidence type="ECO:0000313" key="3">
    <source>
        <dbReference type="EMBL" id="ANZ74371.1"/>
    </source>
</evidence>
<evidence type="ECO:0000256" key="1">
    <source>
        <dbReference type="SAM" id="MobiDB-lite"/>
    </source>
</evidence>
<evidence type="ECO:0000256" key="2">
    <source>
        <dbReference type="SAM" id="Phobius"/>
    </source>
</evidence>
<dbReference type="GO" id="GO:0004721">
    <property type="term" value="F:phosphoprotein phosphatase activity"/>
    <property type="evidence" value="ECO:0007669"/>
    <property type="project" value="TreeGrafter"/>
</dbReference>
<feature type="region of interest" description="Disordered" evidence="1">
    <location>
        <begin position="1"/>
        <end position="85"/>
    </location>
</feature>
<organism evidence="3 4">
    <name type="scientific">Komagataella pastoris</name>
    <name type="common">Yeast</name>
    <name type="synonym">Pichia pastoris</name>
    <dbReference type="NCBI Taxonomy" id="4922"/>
    <lineage>
        <taxon>Eukaryota</taxon>
        <taxon>Fungi</taxon>
        <taxon>Dikarya</taxon>
        <taxon>Ascomycota</taxon>
        <taxon>Saccharomycotina</taxon>
        <taxon>Pichiomycetes</taxon>
        <taxon>Pichiales</taxon>
        <taxon>Pichiaceae</taxon>
        <taxon>Komagataella</taxon>
    </lineage>
</organism>
<feature type="transmembrane region" description="Helical" evidence="2">
    <location>
        <begin position="120"/>
        <end position="139"/>
    </location>
</feature>
<dbReference type="GO" id="GO:0006998">
    <property type="term" value="P:nuclear envelope organization"/>
    <property type="evidence" value="ECO:0007669"/>
    <property type="project" value="TreeGrafter"/>
</dbReference>
<feature type="compositionally biased region" description="Basic residues" evidence="1">
    <location>
        <begin position="73"/>
        <end position="84"/>
    </location>
</feature>
<dbReference type="GO" id="GO:0019888">
    <property type="term" value="F:protein phosphatase regulator activity"/>
    <property type="evidence" value="ECO:0007669"/>
    <property type="project" value="InterPro"/>
</dbReference>
<keyword evidence="2" id="KW-1133">Transmembrane helix</keyword>
<keyword evidence="4" id="KW-1185">Reference proteome</keyword>
<evidence type="ECO:0000313" key="4">
    <source>
        <dbReference type="Proteomes" id="UP000094565"/>
    </source>
</evidence>
<name>A0A1B2J8Q5_PICPA</name>
<dbReference type="GO" id="GO:0071595">
    <property type="term" value="C:Nem1-Spo7 phosphatase complex"/>
    <property type="evidence" value="ECO:0007669"/>
    <property type="project" value="TreeGrafter"/>
</dbReference>
<dbReference type="AlphaFoldDB" id="A0A1B2J8Q5"/>
<accession>A0A1B2J8Q5</accession>
<dbReference type="EMBL" id="CP014584">
    <property type="protein sequence ID" value="ANZ74371.1"/>
    <property type="molecule type" value="Genomic_DNA"/>
</dbReference>
<keyword evidence="2" id="KW-0472">Membrane</keyword>
<dbReference type="InterPro" id="IPR005605">
    <property type="entry name" value="Spo7"/>
</dbReference>